<reference evidence="1 2" key="1">
    <citation type="submission" date="2023-03" db="EMBL/GenBank/DDBJ databases">
        <title>WGS of Gossypium arboreum.</title>
        <authorList>
            <person name="Yu D."/>
        </authorList>
    </citation>
    <scope>NUCLEOTIDE SEQUENCE [LARGE SCALE GENOMIC DNA]</scope>
    <source>
        <tissue evidence="1">Leaf</tissue>
    </source>
</reference>
<sequence length="104" mass="11736">MVLRRSPYDRSNARKKGRTLRFFALRCGQWSNPQGFDDLQIGERTPKRTQIVNRRFHATRGRGDGQGRGGQGGGTRGGLGLRLLRHLGARALLAVLFWYWADLG</sequence>
<proteinExistence type="predicted"/>
<evidence type="ECO:0000313" key="1">
    <source>
        <dbReference type="EMBL" id="KAK5832889.1"/>
    </source>
</evidence>
<name>A0ABR0Q160_GOSAR</name>
<dbReference type="Proteomes" id="UP001358586">
    <property type="component" value="Chromosome 5"/>
</dbReference>
<dbReference type="EMBL" id="JARKNE010000005">
    <property type="protein sequence ID" value="KAK5832889.1"/>
    <property type="molecule type" value="Genomic_DNA"/>
</dbReference>
<evidence type="ECO:0000313" key="2">
    <source>
        <dbReference type="Proteomes" id="UP001358586"/>
    </source>
</evidence>
<organism evidence="1 2">
    <name type="scientific">Gossypium arboreum</name>
    <name type="common">Tree cotton</name>
    <name type="synonym">Gossypium nanking</name>
    <dbReference type="NCBI Taxonomy" id="29729"/>
    <lineage>
        <taxon>Eukaryota</taxon>
        <taxon>Viridiplantae</taxon>
        <taxon>Streptophyta</taxon>
        <taxon>Embryophyta</taxon>
        <taxon>Tracheophyta</taxon>
        <taxon>Spermatophyta</taxon>
        <taxon>Magnoliopsida</taxon>
        <taxon>eudicotyledons</taxon>
        <taxon>Gunneridae</taxon>
        <taxon>Pentapetalae</taxon>
        <taxon>rosids</taxon>
        <taxon>malvids</taxon>
        <taxon>Malvales</taxon>
        <taxon>Malvaceae</taxon>
        <taxon>Malvoideae</taxon>
        <taxon>Gossypium</taxon>
    </lineage>
</organism>
<protein>
    <submittedName>
        <fullName evidence="1">Uncharacterized protein</fullName>
    </submittedName>
</protein>
<accession>A0ABR0Q160</accession>
<gene>
    <name evidence="1" type="ORF">PVK06_016697</name>
</gene>
<keyword evidence="2" id="KW-1185">Reference proteome</keyword>
<comment type="caution">
    <text evidence="1">The sequence shown here is derived from an EMBL/GenBank/DDBJ whole genome shotgun (WGS) entry which is preliminary data.</text>
</comment>